<feature type="domain" description="BRCT" evidence="13">
    <location>
        <begin position="387"/>
        <end position="473"/>
    </location>
</feature>
<evidence type="ECO:0000256" key="6">
    <source>
        <dbReference type="ARBA" id="ARBA00022833"/>
    </source>
</evidence>
<evidence type="ECO:0000313" key="15">
    <source>
        <dbReference type="Proteomes" id="UP000444721"/>
    </source>
</evidence>
<keyword evidence="2" id="KW-0479">Metal-binding</keyword>
<gene>
    <name evidence="14" type="ORF">FDP41_004641</name>
</gene>
<dbReference type="VEuPathDB" id="AmoebaDB:NfTy_065270"/>
<evidence type="ECO:0000256" key="9">
    <source>
        <dbReference type="PROSITE-ProRule" id="PRU00175"/>
    </source>
</evidence>
<keyword evidence="15" id="KW-1185">Reference proteome</keyword>
<comment type="caution">
    <text evidence="14">The sequence shown here is derived from an EMBL/GenBank/DDBJ whole genome shotgun (WGS) entry which is preliminary data.</text>
</comment>
<dbReference type="Pfam" id="PF16589">
    <property type="entry name" value="BRCT_2"/>
    <property type="match status" value="1"/>
</dbReference>
<keyword evidence="10" id="KW-0175">Coiled coil</keyword>
<dbReference type="InterPro" id="IPR001841">
    <property type="entry name" value="Znf_RING"/>
</dbReference>
<dbReference type="GO" id="GO:0000724">
    <property type="term" value="P:double-strand break repair via homologous recombination"/>
    <property type="evidence" value="ECO:0007669"/>
    <property type="project" value="TreeGrafter"/>
</dbReference>
<keyword evidence="4" id="KW-0227">DNA damage</keyword>
<dbReference type="GeneID" id="68111859"/>
<evidence type="ECO:0000313" key="14">
    <source>
        <dbReference type="EMBL" id="KAF0976335.1"/>
    </source>
</evidence>
<dbReference type="PROSITE" id="PS50089">
    <property type="entry name" value="ZF_RING_2"/>
    <property type="match status" value="1"/>
</dbReference>
<dbReference type="GO" id="GO:0005634">
    <property type="term" value="C:nucleus"/>
    <property type="evidence" value="ECO:0007669"/>
    <property type="project" value="UniProtKB-SubCell"/>
</dbReference>
<dbReference type="GO" id="GO:0008270">
    <property type="term" value="F:zinc ion binding"/>
    <property type="evidence" value="ECO:0007669"/>
    <property type="project" value="UniProtKB-KW"/>
</dbReference>
<dbReference type="SUPFAM" id="SSF52113">
    <property type="entry name" value="BRCT domain"/>
    <property type="match status" value="2"/>
</dbReference>
<feature type="compositionally biased region" description="Low complexity" evidence="11">
    <location>
        <begin position="215"/>
        <end position="230"/>
    </location>
</feature>
<keyword evidence="8" id="KW-0539">Nucleus</keyword>
<evidence type="ECO:0000259" key="12">
    <source>
        <dbReference type="PROSITE" id="PS50089"/>
    </source>
</evidence>
<dbReference type="PANTHER" id="PTHR13763">
    <property type="entry name" value="BREAST CANCER TYPE 1 SUSCEPTIBILITY PROTEIN BRCA1"/>
    <property type="match status" value="1"/>
</dbReference>
<feature type="compositionally biased region" description="Basic residues" evidence="11">
    <location>
        <begin position="231"/>
        <end position="240"/>
    </location>
</feature>
<dbReference type="InterPro" id="IPR031099">
    <property type="entry name" value="BRCA1-associated"/>
</dbReference>
<dbReference type="OrthoDB" id="549017at2759"/>
<dbReference type="InterPro" id="IPR001357">
    <property type="entry name" value="BRCT_dom"/>
</dbReference>
<keyword evidence="7" id="KW-0234">DNA repair</keyword>
<dbReference type="SMART" id="SM00292">
    <property type="entry name" value="BRCT"/>
    <property type="match status" value="2"/>
</dbReference>
<feature type="region of interest" description="Disordered" evidence="11">
    <location>
        <begin position="1"/>
        <end position="54"/>
    </location>
</feature>
<organism evidence="14 15">
    <name type="scientific">Naegleria fowleri</name>
    <name type="common">Brain eating amoeba</name>
    <dbReference type="NCBI Taxonomy" id="5763"/>
    <lineage>
        <taxon>Eukaryota</taxon>
        <taxon>Discoba</taxon>
        <taxon>Heterolobosea</taxon>
        <taxon>Tetramitia</taxon>
        <taxon>Eutetramitia</taxon>
        <taxon>Vahlkampfiidae</taxon>
        <taxon>Naegleria</taxon>
    </lineage>
</organism>
<keyword evidence="3" id="KW-0677">Repeat</keyword>
<dbReference type="SUPFAM" id="SSF57850">
    <property type="entry name" value="RING/U-box"/>
    <property type="match status" value="1"/>
</dbReference>
<feature type="compositionally biased region" description="Polar residues" evidence="11">
    <location>
        <begin position="189"/>
        <end position="214"/>
    </location>
</feature>
<dbReference type="Gene3D" id="3.40.50.10190">
    <property type="entry name" value="BRCT domain"/>
    <property type="match status" value="2"/>
</dbReference>
<feature type="domain" description="RING-type" evidence="12">
    <location>
        <begin position="76"/>
        <end position="114"/>
    </location>
</feature>
<dbReference type="InterPro" id="IPR013083">
    <property type="entry name" value="Znf_RING/FYVE/PHD"/>
</dbReference>
<accession>A0A6A5BSD1</accession>
<dbReference type="Gene3D" id="3.30.40.10">
    <property type="entry name" value="Zinc/RING finger domain, C3HC4 (zinc finger)"/>
    <property type="match status" value="1"/>
</dbReference>
<feature type="compositionally biased region" description="Polar residues" evidence="11">
    <location>
        <begin position="241"/>
        <end position="256"/>
    </location>
</feature>
<dbReference type="InterPro" id="IPR036420">
    <property type="entry name" value="BRCT_dom_sf"/>
</dbReference>
<dbReference type="Pfam" id="PF13923">
    <property type="entry name" value="zf-C3HC4_2"/>
    <property type="match status" value="1"/>
</dbReference>
<dbReference type="EMBL" id="VFQX01000039">
    <property type="protein sequence ID" value="KAF0976335.1"/>
    <property type="molecule type" value="Genomic_DNA"/>
</dbReference>
<evidence type="ECO:0000256" key="8">
    <source>
        <dbReference type="ARBA" id="ARBA00023242"/>
    </source>
</evidence>
<evidence type="ECO:0000256" key="4">
    <source>
        <dbReference type="ARBA" id="ARBA00022763"/>
    </source>
</evidence>
<protein>
    <recommendedName>
        <fullName evidence="16">RING-type E3 ubiquitin transferase BRCA1</fullName>
    </recommendedName>
</protein>
<dbReference type="CDD" id="cd17734">
    <property type="entry name" value="BRCT_Bard1_rpt1"/>
    <property type="match status" value="1"/>
</dbReference>
<feature type="region of interest" description="Disordered" evidence="11">
    <location>
        <begin position="359"/>
        <end position="380"/>
    </location>
</feature>
<dbReference type="PROSITE" id="PS00518">
    <property type="entry name" value="ZF_RING_1"/>
    <property type="match status" value="1"/>
</dbReference>
<feature type="compositionally biased region" description="Low complexity" evidence="11">
    <location>
        <begin position="359"/>
        <end position="368"/>
    </location>
</feature>
<dbReference type="VEuPathDB" id="AmoebaDB:NF0129990"/>
<dbReference type="GO" id="GO:0004842">
    <property type="term" value="F:ubiquitin-protein transferase activity"/>
    <property type="evidence" value="ECO:0007669"/>
    <property type="project" value="TreeGrafter"/>
</dbReference>
<sequence>MPRKKTSTTSDSSTRMDLADDENSMAPSSDFYPTPPLSKNNSEPSSRKSTHSDASTMMVFPLKQSDFDNFERELRCAICLEVWKEPTATHCSHLFCYDCIEQGMKIKKECPLCKTPILTKRHLMPMQSLANLVEEFHKFKRKFDQSMEQFGSNTNTKHPSTCTFETTTPSSMGNTYEELCSMYPDPTKAVSSSSTTTNKTPANTGRKSTANNIYGSGTTAATTSSNTVTTGKKRRFHRKGSSNISQPQDGNVSDSSTASIEAIIIPSDDFMEDDSVHDQIQRIDEQLTAKRMKLSQLEELLSDLNETYGVFGFSHERYPFLSSFVQNDIIPVTSTISASVSTAAGILQHLQHVNTQTTATQSQHSQATLGSQSSKRTSHRNSKAKRLCLCGTNLTTDAKEKLEKAAKYLGGEVRNEFTDEVTHLVSLLDENRLARRTIKYCVAVVSGVWIVGTEWLDAVLKAKCHVNEEDFCALGDVTIKYNSPAEARKSIANGNNRLFFNYRVHFHGTFSAKSKNPSKKELTDLVTFGGGTIHGTMFKRVKKSKYENVIIADNDVTREEADKIEQETGHRPVTCKWLLDSVSYLKIMDQQSYAV</sequence>
<dbReference type="Proteomes" id="UP000444721">
    <property type="component" value="Unassembled WGS sequence"/>
</dbReference>
<evidence type="ECO:0000259" key="13">
    <source>
        <dbReference type="PROSITE" id="PS50172"/>
    </source>
</evidence>
<dbReference type="GO" id="GO:0045944">
    <property type="term" value="P:positive regulation of transcription by RNA polymerase II"/>
    <property type="evidence" value="ECO:0007669"/>
    <property type="project" value="TreeGrafter"/>
</dbReference>
<evidence type="ECO:0000256" key="2">
    <source>
        <dbReference type="ARBA" id="ARBA00022723"/>
    </source>
</evidence>
<evidence type="ECO:0000256" key="7">
    <source>
        <dbReference type="ARBA" id="ARBA00023204"/>
    </source>
</evidence>
<reference evidence="14 15" key="1">
    <citation type="journal article" date="2019" name="Sci. Rep.">
        <title>Nanopore sequencing improves the draft genome of the human pathogenic amoeba Naegleria fowleri.</title>
        <authorList>
            <person name="Liechti N."/>
            <person name="Schurch N."/>
            <person name="Bruggmann R."/>
            <person name="Wittwer M."/>
        </authorList>
    </citation>
    <scope>NUCLEOTIDE SEQUENCE [LARGE SCALE GENOMIC DNA]</scope>
    <source>
        <strain evidence="14 15">ATCC 30894</strain>
    </source>
</reference>
<keyword evidence="5 9" id="KW-0863">Zinc-finger</keyword>
<dbReference type="InterPro" id="IPR017907">
    <property type="entry name" value="Znf_RING_CS"/>
</dbReference>
<evidence type="ECO:0000256" key="3">
    <source>
        <dbReference type="ARBA" id="ARBA00022737"/>
    </source>
</evidence>
<feature type="region of interest" description="Disordered" evidence="11">
    <location>
        <begin position="187"/>
        <end position="256"/>
    </location>
</feature>
<dbReference type="RefSeq" id="XP_044561048.1">
    <property type="nucleotide sequence ID" value="XM_044708078.1"/>
</dbReference>
<feature type="coiled-coil region" evidence="10">
    <location>
        <begin position="280"/>
        <end position="307"/>
    </location>
</feature>
<name>A0A6A5BSD1_NAEFO</name>
<dbReference type="PANTHER" id="PTHR13763:SF0">
    <property type="entry name" value="BREAST CANCER TYPE 1 SUSCEPTIBILITY PROTEIN"/>
    <property type="match status" value="1"/>
</dbReference>
<dbReference type="Pfam" id="PF00533">
    <property type="entry name" value="BRCT"/>
    <property type="match status" value="1"/>
</dbReference>
<keyword evidence="6" id="KW-0862">Zinc</keyword>
<comment type="subcellular location">
    <subcellularLocation>
        <location evidence="1">Nucleus</location>
    </subcellularLocation>
</comment>
<dbReference type="PROSITE" id="PS50172">
    <property type="entry name" value="BRCT"/>
    <property type="match status" value="2"/>
</dbReference>
<evidence type="ECO:0000256" key="10">
    <source>
        <dbReference type="SAM" id="Coils"/>
    </source>
</evidence>
<proteinExistence type="predicted"/>
<feature type="domain" description="BRCT" evidence="13">
    <location>
        <begin position="494"/>
        <end position="595"/>
    </location>
</feature>
<evidence type="ECO:0008006" key="16">
    <source>
        <dbReference type="Google" id="ProtNLM"/>
    </source>
</evidence>
<dbReference type="VEuPathDB" id="AmoebaDB:FDP41_004641"/>
<evidence type="ECO:0000256" key="5">
    <source>
        <dbReference type="ARBA" id="ARBA00022771"/>
    </source>
</evidence>
<evidence type="ECO:0000256" key="1">
    <source>
        <dbReference type="ARBA" id="ARBA00004123"/>
    </source>
</evidence>
<dbReference type="AlphaFoldDB" id="A0A6A5BSD1"/>
<evidence type="ECO:0000256" key="11">
    <source>
        <dbReference type="SAM" id="MobiDB-lite"/>
    </source>
</evidence>
<dbReference type="SMART" id="SM00184">
    <property type="entry name" value="RING"/>
    <property type="match status" value="1"/>
</dbReference>